<name>A0AAE0I407_9PEZI</name>
<comment type="caution">
    <text evidence="1">The sequence shown here is derived from an EMBL/GenBank/DDBJ whole genome shotgun (WGS) entry which is preliminary data.</text>
</comment>
<keyword evidence="2" id="KW-1185">Reference proteome</keyword>
<sequence>MRFRLRFFQFAVRVLCAPRTIWVWLGAFWLSDAGNDPTERCLPAVERSCESETSAIKLWCASLHREGRCRQAALVAIAHCAGAIPSSRLPLQSSLSHHTPTPKPQRIIHC</sequence>
<protein>
    <submittedName>
        <fullName evidence="1">Uncharacterized protein</fullName>
    </submittedName>
</protein>
<evidence type="ECO:0000313" key="1">
    <source>
        <dbReference type="EMBL" id="KAK3318157.1"/>
    </source>
</evidence>
<reference evidence="1" key="1">
    <citation type="journal article" date="2023" name="Mol. Phylogenet. Evol.">
        <title>Genome-scale phylogeny and comparative genomics of the fungal order Sordariales.</title>
        <authorList>
            <person name="Hensen N."/>
            <person name="Bonometti L."/>
            <person name="Westerberg I."/>
            <person name="Brannstrom I.O."/>
            <person name="Guillou S."/>
            <person name="Cros-Aarteil S."/>
            <person name="Calhoun S."/>
            <person name="Haridas S."/>
            <person name="Kuo A."/>
            <person name="Mondo S."/>
            <person name="Pangilinan J."/>
            <person name="Riley R."/>
            <person name="LaButti K."/>
            <person name="Andreopoulos B."/>
            <person name="Lipzen A."/>
            <person name="Chen C."/>
            <person name="Yan M."/>
            <person name="Daum C."/>
            <person name="Ng V."/>
            <person name="Clum A."/>
            <person name="Steindorff A."/>
            <person name="Ohm R.A."/>
            <person name="Martin F."/>
            <person name="Silar P."/>
            <person name="Natvig D.O."/>
            <person name="Lalanne C."/>
            <person name="Gautier V."/>
            <person name="Ament-Velasquez S.L."/>
            <person name="Kruys A."/>
            <person name="Hutchinson M.I."/>
            <person name="Powell A.J."/>
            <person name="Barry K."/>
            <person name="Miller A.N."/>
            <person name="Grigoriev I.V."/>
            <person name="Debuchy R."/>
            <person name="Gladieux P."/>
            <person name="Hiltunen Thoren M."/>
            <person name="Johannesson H."/>
        </authorList>
    </citation>
    <scope>NUCLEOTIDE SEQUENCE</scope>
    <source>
        <strain evidence="1">CBS 118394</strain>
    </source>
</reference>
<organism evidence="1 2">
    <name type="scientific">Apodospora peruviana</name>
    <dbReference type="NCBI Taxonomy" id="516989"/>
    <lineage>
        <taxon>Eukaryota</taxon>
        <taxon>Fungi</taxon>
        <taxon>Dikarya</taxon>
        <taxon>Ascomycota</taxon>
        <taxon>Pezizomycotina</taxon>
        <taxon>Sordariomycetes</taxon>
        <taxon>Sordariomycetidae</taxon>
        <taxon>Sordariales</taxon>
        <taxon>Lasiosphaeriaceae</taxon>
        <taxon>Apodospora</taxon>
    </lineage>
</organism>
<proteinExistence type="predicted"/>
<dbReference type="Proteomes" id="UP001283341">
    <property type="component" value="Unassembled WGS sequence"/>
</dbReference>
<gene>
    <name evidence="1" type="ORF">B0H66DRAFT_226552</name>
</gene>
<reference evidence="1" key="2">
    <citation type="submission" date="2023-06" db="EMBL/GenBank/DDBJ databases">
        <authorList>
            <consortium name="Lawrence Berkeley National Laboratory"/>
            <person name="Haridas S."/>
            <person name="Hensen N."/>
            <person name="Bonometti L."/>
            <person name="Westerberg I."/>
            <person name="Brannstrom I.O."/>
            <person name="Guillou S."/>
            <person name="Cros-Aarteil S."/>
            <person name="Calhoun S."/>
            <person name="Kuo A."/>
            <person name="Mondo S."/>
            <person name="Pangilinan J."/>
            <person name="Riley R."/>
            <person name="Labutti K."/>
            <person name="Andreopoulos B."/>
            <person name="Lipzen A."/>
            <person name="Chen C."/>
            <person name="Yanf M."/>
            <person name="Daum C."/>
            <person name="Ng V."/>
            <person name="Clum A."/>
            <person name="Steindorff A."/>
            <person name="Ohm R."/>
            <person name="Martin F."/>
            <person name="Silar P."/>
            <person name="Natvig D."/>
            <person name="Lalanne C."/>
            <person name="Gautier V."/>
            <person name="Ament-Velasquez S.L."/>
            <person name="Kruys A."/>
            <person name="Hutchinson M.I."/>
            <person name="Powell A.J."/>
            <person name="Barry K."/>
            <person name="Miller A.N."/>
            <person name="Grigoriev I.V."/>
            <person name="Debuchy R."/>
            <person name="Gladieux P."/>
            <person name="Thoren M.H."/>
            <person name="Johannesson H."/>
        </authorList>
    </citation>
    <scope>NUCLEOTIDE SEQUENCE</scope>
    <source>
        <strain evidence="1">CBS 118394</strain>
    </source>
</reference>
<dbReference type="EMBL" id="JAUEDM010000004">
    <property type="protein sequence ID" value="KAK3318157.1"/>
    <property type="molecule type" value="Genomic_DNA"/>
</dbReference>
<evidence type="ECO:0000313" key="2">
    <source>
        <dbReference type="Proteomes" id="UP001283341"/>
    </source>
</evidence>
<accession>A0AAE0I407</accession>
<dbReference type="AlphaFoldDB" id="A0AAE0I407"/>